<feature type="transmembrane region" description="Helical" evidence="1">
    <location>
        <begin position="170"/>
        <end position="194"/>
    </location>
</feature>
<feature type="transmembrane region" description="Helical" evidence="1">
    <location>
        <begin position="41"/>
        <end position="66"/>
    </location>
</feature>
<organism evidence="2 3">
    <name type="scientific">Streptomyces apricus</name>
    <dbReference type="NCBI Taxonomy" id="1828112"/>
    <lineage>
        <taxon>Bacteria</taxon>
        <taxon>Bacillati</taxon>
        <taxon>Actinomycetota</taxon>
        <taxon>Actinomycetes</taxon>
        <taxon>Kitasatosporales</taxon>
        <taxon>Streptomycetaceae</taxon>
        <taxon>Streptomyces</taxon>
    </lineage>
</organism>
<keyword evidence="3" id="KW-1185">Reference proteome</keyword>
<feature type="transmembrane region" description="Helical" evidence="1">
    <location>
        <begin position="93"/>
        <end position="116"/>
    </location>
</feature>
<sequence>MKDHPDGTVLVKGPWAAAVSLVAEALRIAGRGRRPVLGSAALTAAAALLVGGGIVAGAFAASWGLFLEARRAAELSLANEDSYVAYADQWDGLVTVAFCVFPLLLLVAMVSLAWLLTAQAVTVAHAQERTTAGTVPLPTPAPASLPVPVPGGLTLRSLARRSRPHFGAALRVQLLTLGCVLAPGLAGLSVLVAIESDMVPGVVWPTYHDPATVQFVLVGRILPVVIWALGLVLLARLSPATAVRVADDCSATAAMRRSWTLTRTARPHTTGIFLLGTVAVAAAFTVFRWLGTYVAHWVGLLVLATTEDNVWVTGVFVLITPVAVALVLLPFALAPTGVLLACLRERLDARTEGARGSSRVPVG</sequence>
<proteinExistence type="predicted"/>
<dbReference type="OrthoDB" id="4336296at2"/>
<evidence type="ECO:0000313" key="3">
    <source>
        <dbReference type="Proteomes" id="UP000324965"/>
    </source>
</evidence>
<dbReference type="RefSeq" id="WP_149510934.1">
    <property type="nucleotide sequence ID" value="NZ_VDFC01000028.1"/>
</dbReference>
<keyword evidence="1" id="KW-0472">Membrane</keyword>
<dbReference type="InterPro" id="IPR006311">
    <property type="entry name" value="TAT_signal"/>
</dbReference>
<dbReference type="Proteomes" id="UP000324965">
    <property type="component" value="Unassembled WGS sequence"/>
</dbReference>
<evidence type="ECO:0000313" key="2">
    <source>
        <dbReference type="EMBL" id="KAA0940434.1"/>
    </source>
</evidence>
<reference evidence="2 3" key="1">
    <citation type="submission" date="2019-05" db="EMBL/GenBank/DDBJ databases">
        <authorList>
            <person name="Hariharan J."/>
            <person name="Choudoir M.J."/>
            <person name="Diebold P."/>
            <person name="Panke-Buisse K."/>
            <person name="Buckley D.H."/>
        </authorList>
    </citation>
    <scope>NUCLEOTIDE SEQUENCE [LARGE SCALE GENOMIC DNA]</scope>
    <source>
        <strain evidence="2 3">SUN51</strain>
    </source>
</reference>
<keyword evidence="1" id="KW-1133">Transmembrane helix</keyword>
<evidence type="ECO:0000256" key="1">
    <source>
        <dbReference type="SAM" id="Phobius"/>
    </source>
</evidence>
<feature type="transmembrane region" description="Helical" evidence="1">
    <location>
        <begin position="310"/>
        <end position="343"/>
    </location>
</feature>
<accession>A0A5B0BE74</accession>
<dbReference type="PROSITE" id="PS51318">
    <property type="entry name" value="TAT"/>
    <property type="match status" value="1"/>
</dbReference>
<keyword evidence="1" id="KW-0812">Transmembrane</keyword>
<gene>
    <name evidence="2" type="ORF">FGF04_10135</name>
</gene>
<protein>
    <submittedName>
        <fullName evidence="2">Uncharacterized protein</fullName>
    </submittedName>
</protein>
<feature type="transmembrane region" description="Helical" evidence="1">
    <location>
        <begin position="272"/>
        <end position="290"/>
    </location>
</feature>
<feature type="transmembrane region" description="Helical" evidence="1">
    <location>
        <begin position="214"/>
        <end position="234"/>
    </location>
</feature>
<dbReference type="AlphaFoldDB" id="A0A5B0BE74"/>
<name>A0A5B0BE74_9ACTN</name>
<dbReference type="EMBL" id="VDFC01000028">
    <property type="protein sequence ID" value="KAA0940434.1"/>
    <property type="molecule type" value="Genomic_DNA"/>
</dbReference>
<comment type="caution">
    <text evidence="2">The sequence shown here is derived from an EMBL/GenBank/DDBJ whole genome shotgun (WGS) entry which is preliminary data.</text>
</comment>